<dbReference type="EMBL" id="SMDR01000001">
    <property type="protein sequence ID" value="TNJ35624.1"/>
    <property type="molecule type" value="Genomic_DNA"/>
</dbReference>
<keyword evidence="1" id="KW-0472">Membrane</keyword>
<proteinExistence type="predicted"/>
<reference evidence="2 3" key="1">
    <citation type="submission" date="2019-03" db="EMBL/GenBank/DDBJ databases">
        <title>Arenimonas daejeonensis sp. nov., isolated from compost.</title>
        <authorList>
            <person name="Jeon C.O."/>
        </authorList>
    </citation>
    <scope>NUCLEOTIDE SEQUENCE [LARGE SCALE GENOMIC DNA]</scope>
    <source>
        <strain evidence="2 3">R29</strain>
    </source>
</reference>
<name>A0A5C4RX30_9GAMM</name>
<feature type="transmembrane region" description="Helical" evidence="1">
    <location>
        <begin position="151"/>
        <end position="168"/>
    </location>
</feature>
<dbReference type="RefSeq" id="WP_139447252.1">
    <property type="nucleotide sequence ID" value="NZ_SMDR01000001.1"/>
</dbReference>
<accession>A0A5C4RX30</accession>
<organism evidence="2 3">
    <name type="scientific">Arenimonas terrae</name>
    <dbReference type="NCBI Taxonomy" id="2546226"/>
    <lineage>
        <taxon>Bacteria</taxon>
        <taxon>Pseudomonadati</taxon>
        <taxon>Pseudomonadota</taxon>
        <taxon>Gammaproteobacteria</taxon>
        <taxon>Lysobacterales</taxon>
        <taxon>Lysobacteraceae</taxon>
        <taxon>Arenimonas</taxon>
    </lineage>
</organism>
<comment type="caution">
    <text evidence="2">The sequence shown here is derived from an EMBL/GenBank/DDBJ whole genome shotgun (WGS) entry which is preliminary data.</text>
</comment>
<keyword evidence="3" id="KW-1185">Reference proteome</keyword>
<dbReference type="AlphaFoldDB" id="A0A5C4RX30"/>
<protein>
    <submittedName>
        <fullName evidence="2">Fatty acid hydroxylase family protein</fullName>
    </submittedName>
</protein>
<dbReference type="Proteomes" id="UP000305760">
    <property type="component" value="Unassembled WGS sequence"/>
</dbReference>
<keyword evidence="1" id="KW-0812">Transmembrane</keyword>
<dbReference type="OrthoDB" id="5965958at2"/>
<evidence type="ECO:0000313" key="2">
    <source>
        <dbReference type="EMBL" id="TNJ35624.1"/>
    </source>
</evidence>
<feature type="transmembrane region" description="Helical" evidence="1">
    <location>
        <begin position="124"/>
        <end position="145"/>
    </location>
</feature>
<gene>
    <name evidence="2" type="ORF">E1B00_07715</name>
</gene>
<evidence type="ECO:0000256" key="1">
    <source>
        <dbReference type="SAM" id="Phobius"/>
    </source>
</evidence>
<keyword evidence="1" id="KW-1133">Transmembrane helix</keyword>
<evidence type="ECO:0000313" key="3">
    <source>
        <dbReference type="Proteomes" id="UP000305760"/>
    </source>
</evidence>
<sequence>MAADPPISTPVRIPEAVARYRDDYRAAWIPPGYRGGAHALFTFGVGSAVLLACLAQLQDVRPMEWLAVPLSLLYANLAEYFGHRFPMHRPFRGLGLVYRRHAGQHHRFFTHEAMPVESARDFRALLFPPVLVVFFFGLFGVPVWFALEWLLSANVAWLFIASGLAYFLNYELLHTAYHLPPEHWLARHALVRRLRGLHQAHHDPRLMAHHNFNITYPLGDWLFRTRHRSRV</sequence>
<feature type="transmembrane region" description="Helical" evidence="1">
    <location>
        <begin position="39"/>
        <end position="57"/>
    </location>
</feature>